<evidence type="ECO:0000256" key="8">
    <source>
        <dbReference type="RuleBase" id="RU004057"/>
    </source>
</evidence>
<feature type="region of interest" description="Disordered" evidence="10">
    <location>
        <begin position="439"/>
        <end position="458"/>
    </location>
</feature>
<gene>
    <name evidence="14" type="ORF">AVL55_18115</name>
</gene>
<evidence type="ECO:0000256" key="5">
    <source>
        <dbReference type="ARBA" id="ARBA00022927"/>
    </source>
</evidence>
<dbReference type="Proteomes" id="UP000063991">
    <property type="component" value="Chromosome"/>
</dbReference>
<feature type="signal peptide" evidence="12">
    <location>
        <begin position="1"/>
        <end position="37"/>
    </location>
</feature>
<feature type="transmembrane region" description="Helical" evidence="11">
    <location>
        <begin position="391"/>
        <end position="416"/>
    </location>
</feature>
<comment type="similarity">
    <text evidence="8">Belongs to the exbB/tolQ family.</text>
</comment>
<keyword evidence="7 11" id="KW-0472">Membrane</keyword>
<keyword evidence="2 8" id="KW-0813">Transport</keyword>
<dbReference type="GO" id="GO:0017038">
    <property type="term" value="P:protein import"/>
    <property type="evidence" value="ECO:0007669"/>
    <property type="project" value="TreeGrafter"/>
</dbReference>
<dbReference type="GO" id="GO:0005886">
    <property type="term" value="C:plasma membrane"/>
    <property type="evidence" value="ECO:0007669"/>
    <property type="project" value="UniProtKB-SubCell"/>
</dbReference>
<keyword evidence="3" id="KW-1003">Cell membrane</keyword>
<dbReference type="Pfam" id="PF01618">
    <property type="entry name" value="MotA_ExbB"/>
    <property type="match status" value="1"/>
</dbReference>
<accession>A0A126Q3S5</accession>
<dbReference type="EMBL" id="CP014323">
    <property type="protein sequence ID" value="AMJ99903.1"/>
    <property type="molecule type" value="Genomic_DNA"/>
</dbReference>
<evidence type="ECO:0000259" key="13">
    <source>
        <dbReference type="Pfam" id="PF01618"/>
    </source>
</evidence>
<evidence type="ECO:0000256" key="9">
    <source>
        <dbReference type="SAM" id="Coils"/>
    </source>
</evidence>
<dbReference type="RefSeq" id="WP_061096036.1">
    <property type="nucleotide sequence ID" value="NZ_CP014323.1"/>
</dbReference>
<feature type="chain" id="PRO_5007272611" evidence="12">
    <location>
        <begin position="38"/>
        <end position="458"/>
    </location>
</feature>
<feature type="transmembrane region" description="Helical" evidence="11">
    <location>
        <begin position="351"/>
        <end position="371"/>
    </location>
</feature>
<evidence type="ECO:0000256" key="6">
    <source>
        <dbReference type="ARBA" id="ARBA00022989"/>
    </source>
</evidence>
<proteinExistence type="inferred from homology"/>
<name>A0A126Q3S5_ALTMA</name>
<evidence type="ECO:0000313" key="15">
    <source>
        <dbReference type="Proteomes" id="UP000063991"/>
    </source>
</evidence>
<evidence type="ECO:0000313" key="14">
    <source>
        <dbReference type="EMBL" id="AMJ99903.1"/>
    </source>
</evidence>
<feature type="transmembrane region" description="Helical" evidence="11">
    <location>
        <begin position="260"/>
        <end position="280"/>
    </location>
</feature>
<feature type="coiled-coil region" evidence="9">
    <location>
        <begin position="40"/>
        <end position="92"/>
    </location>
</feature>
<dbReference type="PANTHER" id="PTHR30625:SF15">
    <property type="entry name" value="BIOPOLYMER TRANSPORT PROTEIN EXBB"/>
    <property type="match status" value="1"/>
</dbReference>
<dbReference type="AlphaFoldDB" id="A0A126Q3S5"/>
<keyword evidence="4 11" id="KW-0812">Transmembrane</keyword>
<evidence type="ECO:0000256" key="7">
    <source>
        <dbReference type="ARBA" id="ARBA00023136"/>
    </source>
</evidence>
<evidence type="ECO:0000256" key="10">
    <source>
        <dbReference type="SAM" id="MobiDB-lite"/>
    </source>
</evidence>
<evidence type="ECO:0000256" key="2">
    <source>
        <dbReference type="ARBA" id="ARBA00022448"/>
    </source>
</evidence>
<feature type="compositionally biased region" description="Basic and acidic residues" evidence="10">
    <location>
        <begin position="441"/>
        <end position="451"/>
    </location>
</feature>
<evidence type="ECO:0000256" key="3">
    <source>
        <dbReference type="ARBA" id="ARBA00022475"/>
    </source>
</evidence>
<reference evidence="14 15" key="1">
    <citation type="submission" date="2015-12" db="EMBL/GenBank/DDBJ databases">
        <authorList>
            <person name="Shamseldin A."/>
            <person name="Moawad H."/>
            <person name="Abd El-Rahim W.M."/>
            <person name="Sadowsky M.J."/>
        </authorList>
    </citation>
    <scope>NUCLEOTIDE SEQUENCE [LARGE SCALE GENOMIC DNA]</scope>
    <source>
        <strain evidence="14 15">D7</strain>
    </source>
</reference>
<keyword evidence="12" id="KW-0732">Signal</keyword>
<dbReference type="InterPro" id="IPR050790">
    <property type="entry name" value="ExbB/TolQ_transport"/>
</dbReference>
<sequence length="458" mass="49402">MKCLSHVLTTFNPMLKSSLIAACVALCAAVVCVPAVAAPEDSMLANIKDAKARLDRTESKISKERVALANELRALEQQVMKLRNETTVARRKMDERTLSLSQLENRLSSWSEQQAFQQNLLSRFLLQTGVDSLSLSEMSLSDKVQKVGEKAKEFANQQTPNFSAGKVVLANGEVTQAKVLTLGPVTWYLAQAQNVAGTAERKQDLFTSTSTFSDTDTESLASLASSGNGSIKIDPTLGRAATREQASEGVIEHVVKGGVWVIPIVLFALLATLIALFKVIQLWRLPKVKQVASGKALVNMVGSSGVGFFDGMQRELYDISKRASTPTERDDELFSALQQDKIKLEKYNGTIGVTAAVAPLLGLLGTVSGMIETFRMMTAFGSSDPEVISGGIAKALVTTELGLVVAIPALILNAVLSRKARHYYEELESFALVLSNDEPDVAEKSDQKSDGQKQASAS</sequence>
<comment type="subcellular location">
    <subcellularLocation>
        <location evidence="1">Cell membrane</location>
        <topology evidence="1">Multi-pass membrane protein</topology>
    </subcellularLocation>
    <subcellularLocation>
        <location evidence="8">Membrane</location>
        <topology evidence="8">Multi-pass membrane protein</topology>
    </subcellularLocation>
</comment>
<dbReference type="PANTHER" id="PTHR30625">
    <property type="entry name" value="PROTEIN TOLQ"/>
    <property type="match status" value="1"/>
</dbReference>
<evidence type="ECO:0000256" key="4">
    <source>
        <dbReference type="ARBA" id="ARBA00022692"/>
    </source>
</evidence>
<protein>
    <submittedName>
        <fullName evidence="14">Biopolymer transporter</fullName>
    </submittedName>
</protein>
<feature type="domain" description="MotA/TolQ/ExbB proton channel" evidence="13">
    <location>
        <begin position="321"/>
        <end position="428"/>
    </location>
</feature>
<dbReference type="OrthoDB" id="4045at2"/>
<evidence type="ECO:0000256" key="12">
    <source>
        <dbReference type="SAM" id="SignalP"/>
    </source>
</evidence>
<evidence type="ECO:0000256" key="11">
    <source>
        <dbReference type="SAM" id="Phobius"/>
    </source>
</evidence>
<keyword evidence="5 8" id="KW-0653">Protein transport</keyword>
<organism evidence="14 15">
    <name type="scientific">Alteromonas macleodii</name>
    <name type="common">Pseudoalteromonas macleodii</name>
    <dbReference type="NCBI Taxonomy" id="28108"/>
    <lineage>
        <taxon>Bacteria</taxon>
        <taxon>Pseudomonadati</taxon>
        <taxon>Pseudomonadota</taxon>
        <taxon>Gammaproteobacteria</taxon>
        <taxon>Alteromonadales</taxon>
        <taxon>Alteromonadaceae</taxon>
        <taxon>Alteromonas/Salinimonas group</taxon>
        <taxon>Alteromonas</taxon>
    </lineage>
</organism>
<dbReference type="InterPro" id="IPR002898">
    <property type="entry name" value="MotA_ExbB_proton_chnl"/>
</dbReference>
<keyword evidence="9" id="KW-0175">Coiled coil</keyword>
<keyword evidence="6 11" id="KW-1133">Transmembrane helix</keyword>
<evidence type="ECO:0000256" key="1">
    <source>
        <dbReference type="ARBA" id="ARBA00004651"/>
    </source>
</evidence>